<feature type="binding site" evidence="5">
    <location>
        <begin position="529"/>
        <end position="536"/>
    </location>
    <ligand>
        <name>ATP</name>
        <dbReference type="ChEBI" id="CHEBI:30616"/>
    </ligand>
</feature>
<protein>
    <submittedName>
        <fullName evidence="9">Kinesin-like protein</fullName>
    </submittedName>
</protein>
<dbReference type="Pfam" id="PF00225">
    <property type="entry name" value="Kinesin"/>
    <property type="match status" value="1"/>
</dbReference>
<dbReference type="InterPro" id="IPR001752">
    <property type="entry name" value="Kinesin_motor_dom"/>
</dbReference>
<dbReference type="InterPro" id="IPR027640">
    <property type="entry name" value="Kinesin-like_fam"/>
</dbReference>
<comment type="caution">
    <text evidence="9">The sequence shown here is derived from an EMBL/GenBank/DDBJ whole genome shotgun (WGS) entry which is preliminary data.</text>
</comment>
<dbReference type="SMART" id="SM00129">
    <property type="entry name" value="KISc"/>
    <property type="match status" value="1"/>
</dbReference>
<dbReference type="EMBL" id="MU069570">
    <property type="protein sequence ID" value="KAF5838673.1"/>
    <property type="molecule type" value="Genomic_DNA"/>
</dbReference>
<feature type="region of interest" description="Disordered" evidence="7">
    <location>
        <begin position="237"/>
        <end position="256"/>
    </location>
</feature>
<evidence type="ECO:0000256" key="4">
    <source>
        <dbReference type="ARBA" id="ARBA00023175"/>
    </source>
</evidence>
<feature type="coiled-coil region" evidence="6">
    <location>
        <begin position="168"/>
        <end position="202"/>
    </location>
</feature>
<gene>
    <name evidence="9" type="ORF">DUNSADRAFT_2437</name>
</gene>
<evidence type="ECO:0000256" key="5">
    <source>
        <dbReference type="PROSITE-ProRule" id="PRU00283"/>
    </source>
</evidence>
<dbReference type="PRINTS" id="PR00380">
    <property type="entry name" value="KINESINHEAVY"/>
</dbReference>
<comment type="similarity">
    <text evidence="5">Belongs to the TRAFAC class myosin-kinesin ATPase superfamily. Kinesin family.</text>
</comment>
<feature type="domain" description="Kinesin motor" evidence="8">
    <location>
        <begin position="433"/>
        <end position="754"/>
    </location>
</feature>
<sequence length="766" mass="84236">MHSEERRTSRIPRPSRPSSTGTPLQEKSPNVQFGQNSERRLTTTDRKRKAAGLDVVPEHAASAKRPARAGSAQPARSAPAPNRSAPTPSGGLSFHSEGNNAKATGPAPGEETFEEIQDRTGASELDILNKKMAFKRGMKPEKKIEEMAPMVKELSQAEAGSAKLNSDLAAAESLINTKSQALQAAEQQLECTRDDLAKATSTLADRENKIQGMEDVVRQSQAYSTTLQTYNTSLQNDLKEEKMKRDEASRERDMLQAPRASPRLTLAEALLGGYPTLAICQRRSLLISFCPFFLSFRLSFLSLQHQRPSCMQLCTTACAVYHALLVRCAWSMMAAGGKSLENLESLTNDKATMEVQLSMQQKMLSEMRNEVALSKEQKAMAESSAGTRSTQITELQGQVGQLQHALTDAERRVLEGEMVRRKLHNIIQELKGNIRVFCRVRPIGGPERPGEPDSQAMSVEFPESNDLLRAGITLQTQPRGDVPGGPVKQSFQFDRVFSPTSTQASVFEEISELVQSALDGHKVCIFAYGQTGSGKTHTMLGTPDDPGMIPLAMHQIFDTSRKLGSQGWSFNMQASMLEIYNEEYRDLLTRARRDDKKHQVIHNQDGSTTVTELTTIDVSTPEKVDALLSEAMNKRTVGCTALNEQSSRSHMVFTLKIDGTNSSTGCERMKDSGAQAMKEAQNINKSLSSLGDVIVAIGNKDKHVPFRNSKLTYLLQPCLGGDAKTLMFVNITPSREFAGESLCSLRFASKVNDCVIKDARKQQAKS</sequence>
<evidence type="ECO:0000256" key="1">
    <source>
        <dbReference type="ARBA" id="ARBA00022701"/>
    </source>
</evidence>
<keyword evidence="4 5" id="KW-0505">Motor protein</keyword>
<dbReference type="InterPro" id="IPR036961">
    <property type="entry name" value="Kinesin_motor_dom_sf"/>
</dbReference>
<evidence type="ECO:0000256" key="6">
    <source>
        <dbReference type="SAM" id="Coils"/>
    </source>
</evidence>
<dbReference type="Gene3D" id="3.40.850.10">
    <property type="entry name" value="Kinesin motor domain"/>
    <property type="match status" value="1"/>
</dbReference>
<feature type="compositionally biased region" description="Low complexity" evidence="7">
    <location>
        <begin position="68"/>
        <end position="89"/>
    </location>
</feature>
<dbReference type="PANTHER" id="PTHR47972">
    <property type="entry name" value="KINESIN-LIKE PROTEIN KLP-3"/>
    <property type="match status" value="1"/>
</dbReference>
<feature type="compositionally biased region" description="Polar residues" evidence="7">
    <location>
        <begin position="25"/>
        <end position="36"/>
    </location>
</feature>
<dbReference type="PROSITE" id="PS50067">
    <property type="entry name" value="KINESIN_MOTOR_2"/>
    <property type="match status" value="1"/>
</dbReference>
<feature type="compositionally biased region" description="Basic and acidic residues" evidence="7">
    <location>
        <begin position="237"/>
        <end position="254"/>
    </location>
</feature>
<feature type="region of interest" description="Disordered" evidence="7">
    <location>
        <begin position="1"/>
        <end position="124"/>
    </location>
</feature>
<keyword evidence="2 5" id="KW-0547">Nucleotide-binding</keyword>
<dbReference type="InterPro" id="IPR027417">
    <property type="entry name" value="P-loop_NTPase"/>
</dbReference>
<name>A0ABQ7GVN2_DUNSA</name>
<keyword evidence="6" id="KW-0175">Coiled coil</keyword>
<accession>A0ABQ7GVN2</accession>
<proteinExistence type="inferred from homology"/>
<dbReference type="PANTHER" id="PTHR47972:SF45">
    <property type="entry name" value="PROTEIN CLARET SEGREGATIONAL"/>
    <property type="match status" value="1"/>
</dbReference>
<organism evidence="9 10">
    <name type="scientific">Dunaliella salina</name>
    <name type="common">Green alga</name>
    <name type="synonym">Protococcus salinus</name>
    <dbReference type="NCBI Taxonomy" id="3046"/>
    <lineage>
        <taxon>Eukaryota</taxon>
        <taxon>Viridiplantae</taxon>
        <taxon>Chlorophyta</taxon>
        <taxon>core chlorophytes</taxon>
        <taxon>Chlorophyceae</taxon>
        <taxon>CS clade</taxon>
        <taxon>Chlamydomonadales</taxon>
        <taxon>Dunaliellaceae</taxon>
        <taxon>Dunaliella</taxon>
    </lineage>
</organism>
<dbReference type="SUPFAM" id="SSF52540">
    <property type="entry name" value="P-loop containing nucleoside triphosphate hydrolases"/>
    <property type="match status" value="1"/>
</dbReference>
<dbReference type="Proteomes" id="UP000815325">
    <property type="component" value="Unassembled WGS sequence"/>
</dbReference>
<evidence type="ECO:0000313" key="10">
    <source>
        <dbReference type="Proteomes" id="UP000815325"/>
    </source>
</evidence>
<evidence type="ECO:0000256" key="3">
    <source>
        <dbReference type="ARBA" id="ARBA00022840"/>
    </source>
</evidence>
<keyword evidence="3 5" id="KW-0067">ATP-binding</keyword>
<evidence type="ECO:0000259" key="8">
    <source>
        <dbReference type="PROSITE" id="PS50067"/>
    </source>
</evidence>
<evidence type="ECO:0000256" key="2">
    <source>
        <dbReference type="ARBA" id="ARBA00022741"/>
    </source>
</evidence>
<keyword evidence="10" id="KW-1185">Reference proteome</keyword>
<evidence type="ECO:0000256" key="7">
    <source>
        <dbReference type="SAM" id="MobiDB-lite"/>
    </source>
</evidence>
<reference evidence="9" key="1">
    <citation type="submission" date="2017-08" db="EMBL/GenBank/DDBJ databases">
        <authorList>
            <person name="Polle J.E."/>
            <person name="Barry K."/>
            <person name="Cushman J."/>
            <person name="Schmutz J."/>
            <person name="Tran D."/>
            <person name="Hathwaick L.T."/>
            <person name="Yim W.C."/>
            <person name="Jenkins J."/>
            <person name="Mckie-Krisberg Z.M."/>
            <person name="Prochnik S."/>
            <person name="Lindquist E."/>
            <person name="Dockter R.B."/>
            <person name="Adam C."/>
            <person name="Molina H."/>
            <person name="Bunkerborg J."/>
            <person name="Jin E."/>
            <person name="Buchheim M."/>
            <person name="Magnuson J."/>
        </authorList>
    </citation>
    <scope>NUCLEOTIDE SEQUENCE</scope>
    <source>
        <strain evidence="9">CCAP 19/18</strain>
    </source>
</reference>
<evidence type="ECO:0000313" key="9">
    <source>
        <dbReference type="EMBL" id="KAF5838673.1"/>
    </source>
</evidence>
<keyword evidence="1" id="KW-0493">Microtubule</keyword>